<dbReference type="InterPro" id="IPR036390">
    <property type="entry name" value="WH_DNA-bd_sf"/>
</dbReference>
<keyword evidence="2" id="KW-0238">DNA-binding</keyword>
<dbReference type="SUPFAM" id="SSF46785">
    <property type="entry name" value="Winged helix' DNA-binding domain"/>
    <property type="match status" value="1"/>
</dbReference>
<evidence type="ECO:0000256" key="2">
    <source>
        <dbReference type="ARBA" id="ARBA00023125"/>
    </source>
</evidence>
<dbReference type="PROSITE" id="PS51118">
    <property type="entry name" value="HTH_HXLR"/>
    <property type="match status" value="1"/>
</dbReference>
<evidence type="ECO:0000313" key="6">
    <source>
        <dbReference type="Proteomes" id="UP000196240"/>
    </source>
</evidence>
<feature type="domain" description="HTH hxlR-type" evidence="4">
    <location>
        <begin position="28"/>
        <end position="125"/>
    </location>
</feature>
<gene>
    <name evidence="5" type="primary">yodB</name>
    <name evidence="5" type="ORF">ACNJC6_02162</name>
</gene>
<dbReference type="EMBL" id="FUUY01000006">
    <property type="protein sequence ID" value="SJX22519.1"/>
    <property type="molecule type" value="Genomic_DNA"/>
</dbReference>
<dbReference type="InterPro" id="IPR036388">
    <property type="entry name" value="WH-like_DNA-bd_sf"/>
</dbReference>
<accession>A0A1R7QE19</accession>
<proteinExistence type="predicted"/>
<keyword evidence="1" id="KW-0805">Transcription regulation</keyword>
<dbReference type="Proteomes" id="UP000196240">
    <property type="component" value="Unassembled WGS sequence"/>
</dbReference>
<sequence>MVLNLLTLDLRETWFFTMKWDEIGEQPCSIARTLSVIGDRWTMLILRNAFLGARRFESFQQNLGVTRHVLSERLKRLVEHDILEKRPYTDRQERFEYCLTEKGLALYPVLMSMATWADQWMDEGLGRPVQFIHKTCGHSIQPHLVCNECGAAIHAKDIKAIPTQVYVDAFAVQSDVKQA</sequence>
<dbReference type="Pfam" id="PF01638">
    <property type="entry name" value="HxlR"/>
    <property type="match status" value="1"/>
</dbReference>
<evidence type="ECO:0000259" key="4">
    <source>
        <dbReference type="PROSITE" id="PS51118"/>
    </source>
</evidence>
<dbReference type="Gene3D" id="1.10.10.10">
    <property type="entry name" value="Winged helix-like DNA-binding domain superfamily/Winged helix DNA-binding domain"/>
    <property type="match status" value="1"/>
</dbReference>
<dbReference type="GO" id="GO:0003677">
    <property type="term" value="F:DNA binding"/>
    <property type="evidence" value="ECO:0007669"/>
    <property type="project" value="UniProtKB-KW"/>
</dbReference>
<evidence type="ECO:0000313" key="5">
    <source>
        <dbReference type="EMBL" id="SJX22519.1"/>
    </source>
</evidence>
<dbReference type="InterPro" id="IPR002577">
    <property type="entry name" value="HTH_HxlR"/>
</dbReference>
<evidence type="ECO:0000256" key="1">
    <source>
        <dbReference type="ARBA" id="ARBA00023015"/>
    </source>
</evidence>
<reference evidence="5 6" key="1">
    <citation type="submission" date="2017-02" db="EMBL/GenBank/DDBJ databases">
        <authorList>
            <person name="Peterson S.W."/>
        </authorList>
    </citation>
    <scope>NUCLEOTIDE SEQUENCE [LARGE SCALE GENOMIC DNA]</scope>
    <source>
        <strain evidence="5">C6</strain>
    </source>
</reference>
<dbReference type="PANTHER" id="PTHR33204:SF36">
    <property type="entry name" value="TRANSCRIPTIONAL REGULATORY PROTEIN"/>
    <property type="match status" value="1"/>
</dbReference>
<name>A0A1R7QE19_ACIJO</name>
<dbReference type="PANTHER" id="PTHR33204">
    <property type="entry name" value="TRANSCRIPTIONAL REGULATOR, MARR FAMILY"/>
    <property type="match status" value="1"/>
</dbReference>
<evidence type="ECO:0000256" key="3">
    <source>
        <dbReference type="ARBA" id="ARBA00023163"/>
    </source>
</evidence>
<dbReference type="AlphaFoldDB" id="A0A1R7QE19"/>
<keyword evidence="3" id="KW-0804">Transcription</keyword>
<organism evidence="5 6">
    <name type="scientific">Acinetobacter johnsonii</name>
    <dbReference type="NCBI Taxonomy" id="40214"/>
    <lineage>
        <taxon>Bacteria</taxon>
        <taxon>Pseudomonadati</taxon>
        <taxon>Pseudomonadota</taxon>
        <taxon>Gammaproteobacteria</taxon>
        <taxon>Moraxellales</taxon>
        <taxon>Moraxellaceae</taxon>
        <taxon>Acinetobacter</taxon>
    </lineage>
</organism>
<protein>
    <submittedName>
        <fullName evidence="5">HTH-type transcriptional regulator YodB</fullName>
    </submittedName>
</protein>